<dbReference type="InterPro" id="IPR015422">
    <property type="entry name" value="PyrdxlP-dep_Trfase_small"/>
</dbReference>
<dbReference type="Gene3D" id="3.40.640.10">
    <property type="entry name" value="Type I PLP-dependent aspartate aminotransferase-like (Major domain)"/>
    <property type="match status" value="1"/>
</dbReference>
<dbReference type="Proteomes" id="UP000309992">
    <property type="component" value="Unassembled WGS sequence"/>
</dbReference>
<dbReference type="NCBIfam" id="TIGR01976">
    <property type="entry name" value="am_tr_V_VC1184"/>
    <property type="match status" value="1"/>
</dbReference>
<evidence type="ECO:0000313" key="3">
    <source>
        <dbReference type="Proteomes" id="UP000309992"/>
    </source>
</evidence>
<dbReference type="InterPro" id="IPR000192">
    <property type="entry name" value="Aminotrans_V_dom"/>
</dbReference>
<dbReference type="InterPro" id="IPR015421">
    <property type="entry name" value="PyrdxlP-dep_Trfase_major"/>
</dbReference>
<dbReference type="EMBL" id="SWMS01000001">
    <property type="protein sequence ID" value="TKG73489.1"/>
    <property type="molecule type" value="Genomic_DNA"/>
</dbReference>
<proteinExistence type="predicted"/>
<dbReference type="RefSeq" id="WP_112266174.1">
    <property type="nucleotide sequence ID" value="NZ_SWMS01000001.1"/>
</dbReference>
<organism evidence="2 3">
    <name type="scientific">Prauserella endophytica</name>
    <dbReference type="NCBI Taxonomy" id="1592324"/>
    <lineage>
        <taxon>Bacteria</taxon>
        <taxon>Bacillati</taxon>
        <taxon>Actinomycetota</taxon>
        <taxon>Actinomycetes</taxon>
        <taxon>Pseudonocardiales</taxon>
        <taxon>Pseudonocardiaceae</taxon>
        <taxon>Prauserella</taxon>
        <taxon>Prauserella coralliicola group</taxon>
    </lineage>
</organism>
<protein>
    <submittedName>
        <fullName evidence="2">Cysteine desulfurase-like protein</fullName>
    </submittedName>
</protein>
<comment type="caution">
    <text evidence="2">The sequence shown here is derived from an EMBL/GenBank/DDBJ whole genome shotgun (WGS) entry which is preliminary data.</text>
</comment>
<feature type="domain" description="Aminotransferase class V" evidence="1">
    <location>
        <begin position="30"/>
        <end position="391"/>
    </location>
</feature>
<evidence type="ECO:0000313" key="2">
    <source>
        <dbReference type="EMBL" id="TKG73489.1"/>
    </source>
</evidence>
<dbReference type="InterPro" id="IPR015424">
    <property type="entry name" value="PyrdxlP-dep_Trfase"/>
</dbReference>
<keyword evidence="3" id="KW-1185">Reference proteome</keyword>
<accession>A0ABY2SCX3</accession>
<sequence length="399" mass="41745">MAFDVARIRGLFPALGDGWIHFDGSTGMLVPEQVASAVSTAMRAPVSGPGGAFPASQRAESIVAAARRAVADLVGADPDGVVLGPSASVLLSRLVDSLSERWTLGDEVVVSRLDEPANIAPWLRSAKRIGGAVRWGEIDIETCELPAWQYENLVNARTKAVSLTCASGSVGTRPDVPTVVEIAKRVGALVVVDATYAAPFLPLDVNSLGADVVVLSAQTWGGPAVGALVFRDPELLERLPSVSLDPSARRAARLELGPHAYPLLAGLIASIDYLAGLDDAASGSRRERLLTSLGSAKSYHAGLLAQLSTELRSLRHVMVIGDAMRRIPALAFAVAERKAAEVAEYLASQGLCAFADEGTSGVFAALGVGEVGGAVRIALAHYSNVFEINQLVRVLEELA</sequence>
<dbReference type="InterPro" id="IPR011340">
    <property type="entry name" value="Cys_dSase-rel"/>
</dbReference>
<dbReference type="Pfam" id="PF00266">
    <property type="entry name" value="Aminotran_5"/>
    <property type="match status" value="1"/>
</dbReference>
<dbReference type="PANTHER" id="PTHR43586:SF21">
    <property type="entry name" value="PYRIDOXAL PHOSPHATE (PLP)-DEPENDENT ASPARTATE AMINOTRANSFERASE SUPERFAMILY"/>
    <property type="match status" value="1"/>
</dbReference>
<dbReference type="Gene3D" id="3.90.1150.10">
    <property type="entry name" value="Aspartate Aminotransferase, domain 1"/>
    <property type="match status" value="1"/>
</dbReference>
<evidence type="ECO:0000259" key="1">
    <source>
        <dbReference type="Pfam" id="PF00266"/>
    </source>
</evidence>
<reference evidence="2 3" key="1">
    <citation type="journal article" date="2015" name="Antonie Van Leeuwenhoek">
        <title>Prauserella endophytica sp. nov., an endophytic actinobacterium isolated from Tamarix taklamakanensis.</title>
        <authorList>
            <person name="Liu J.M."/>
            <person name="Habden X."/>
            <person name="Guo L."/>
            <person name="Tuo L."/>
            <person name="Jiang Z.K."/>
            <person name="Liu S.W."/>
            <person name="Liu X.F."/>
            <person name="Chen L."/>
            <person name="Li R.F."/>
            <person name="Zhang Y.Q."/>
            <person name="Sun C.H."/>
        </authorList>
    </citation>
    <scope>NUCLEOTIDE SEQUENCE [LARGE SCALE GENOMIC DNA]</scope>
    <source>
        <strain evidence="2 3">CGMCC 4.7182</strain>
    </source>
</reference>
<dbReference type="SUPFAM" id="SSF53383">
    <property type="entry name" value="PLP-dependent transferases"/>
    <property type="match status" value="1"/>
</dbReference>
<name>A0ABY2SCX3_9PSEU</name>
<dbReference type="PANTHER" id="PTHR43586">
    <property type="entry name" value="CYSTEINE DESULFURASE"/>
    <property type="match status" value="1"/>
</dbReference>
<gene>
    <name evidence="2" type="ORF">FCN18_02670</name>
</gene>